<keyword evidence="2" id="KW-0614">Plasmid</keyword>
<dbReference type="CDD" id="cd06171">
    <property type="entry name" value="Sigma70_r4"/>
    <property type="match status" value="1"/>
</dbReference>
<gene>
    <name evidence="2" type="ORF">L0M14_30755</name>
</gene>
<dbReference type="Pfam" id="PF04545">
    <property type="entry name" value="Sigma70_r4"/>
    <property type="match status" value="1"/>
</dbReference>
<protein>
    <submittedName>
        <fullName evidence="2">Sigma-70 family RNA polymerase sigma factor</fullName>
    </submittedName>
</protein>
<dbReference type="SUPFAM" id="SSF88659">
    <property type="entry name" value="Sigma3 and sigma4 domains of RNA polymerase sigma factors"/>
    <property type="match status" value="1"/>
</dbReference>
<evidence type="ECO:0000259" key="1">
    <source>
        <dbReference type="Pfam" id="PF04545"/>
    </source>
</evidence>
<dbReference type="EMBL" id="CP090979">
    <property type="protein sequence ID" value="UJF36571.1"/>
    <property type="molecule type" value="Genomic_DNA"/>
</dbReference>
<dbReference type="Gene3D" id="1.10.10.10">
    <property type="entry name" value="Winged helix-like DNA-binding domain superfamily/Winged helix DNA-binding domain"/>
    <property type="match status" value="1"/>
</dbReference>
<dbReference type="InterPro" id="IPR036388">
    <property type="entry name" value="WH-like_DNA-bd_sf"/>
</dbReference>
<dbReference type="InterPro" id="IPR007630">
    <property type="entry name" value="RNA_pol_sigma70_r4"/>
</dbReference>
<organism evidence="2 3">
    <name type="scientific">Paenibacillus hexagrammi</name>
    <dbReference type="NCBI Taxonomy" id="2908839"/>
    <lineage>
        <taxon>Bacteria</taxon>
        <taxon>Bacillati</taxon>
        <taxon>Bacillota</taxon>
        <taxon>Bacilli</taxon>
        <taxon>Bacillales</taxon>
        <taxon>Paenibacillaceae</taxon>
        <taxon>Paenibacillus</taxon>
    </lineage>
</organism>
<reference evidence="2 3" key="1">
    <citation type="journal article" date="2024" name="Int. J. Syst. Evol. Microbiol.">
        <title>Paenibacillus hexagrammi sp. nov., a novel bacterium isolated from the gut content of Hexagrammos agrammus.</title>
        <authorList>
            <person name="Jung H.K."/>
            <person name="Kim D.G."/>
            <person name="Zin H."/>
            <person name="Park J."/>
            <person name="Jung H."/>
            <person name="Kim Y.O."/>
            <person name="Kong H.J."/>
            <person name="Kim J.W."/>
            <person name="Kim Y.S."/>
        </authorList>
    </citation>
    <scope>NUCLEOTIDE SEQUENCE [LARGE SCALE GENOMIC DNA]</scope>
    <source>
        <strain evidence="2 3">YPD9-1</strain>
    </source>
</reference>
<dbReference type="InterPro" id="IPR013324">
    <property type="entry name" value="RNA_pol_sigma_r3/r4-like"/>
</dbReference>
<feature type="domain" description="RNA polymerase sigma-70 region 4" evidence="1">
    <location>
        <begin position="55"/>
        <end position="99"/>
    </location>
</feature>
<geneLocation type="plasmid" evidence="2 3">
    <name>pYPD9-1</name>
</geneLocation>
<dbReference type="RefSeq" id="WP_235123121.1">
    <property type="nucleotide sequence ID" value="NZ_CP090979.1"/>
</dbReference>
<name>A0ABY3SUB8_9BACL</name>
<evidence type="ECO:0000313" key="3">
    <source>
        <dbReference type="Proteomes" id="UP001649230"/>
    </source>
</evidence>
<accession>A0ABY3SUB8</accession>
<sequence>MDKSDIKYDALYMYQDAGVERLLDDIYKVQEEEHDGDTNATVIRLDLESALSSRSLTPRERHCIALYYFACLNMDETAQILGVSIPSIHYRLKKAIPQLAVNMGGEGDSSVSQAIRSPITYDKYTPLIQWLVDVQNNEPGWFRVPGAVWAELRELFPPSEVQYEPKEVEYNWRSERSLKDVVKNKEILKPEIYPRFDNRGSKASHYTDDNGNFNGVKQSLIKVV</sequence>
<keyword evidence="3" id="KW-1185">Reference proteome</keyword>
<dbReference type="Proteomes" id="UP001649230">
    <property type="component" value="Plasmid pYPD9-1"/>
</dbReference>
<evidence type="ECO:0000313" key="2">
    <source>
        <dbReference type="EMBL" id="UJF36571.1"/>
    </source>
</evidence>
<proteinExistence type="predicted"/>